<dbReference type="GO" id="GO:0003824">
    <property type="term" value="F:catalytic activity"/>
    <property type="evidence" value="ECO:0007669"/>
    <property type="project" value="InterPro"/>
</dbReference>
<dbReference type="GeneTree" id="ENSGT00940000163630"/>
<dbReference type="PANTHER" id="PTHR31635:SF196">
    <property type="entry name" value="REVERSE TRANSCRIPTASE DOMAIN-CONTAINING PROTEIN-RELATED"/>
    <property type="match status" value="1"/>
</dbReference>
<accession>A0A803K361</accession>
<dbReference type="AlphaFoldDB" id="A0A803K361"/>
<protein>
    <recommendedName>
        <fullName evidence="2">Reverse transcriptase domain-containing protein</fullName>
    </recommendedName>
</protein>
<dbReference type="InParanoid" id="A0A803K361"/>
<dbReference type="CDD" id="cd01650">
    <property type="entry name" value="RT_nLTR_like"/>
    <property type="match status" value="1"/>
</dbReference>
<feature type="domain" description="Reverse transcriptase" evidence="2">
    <location>
        <begin position="493"/>
        <end position="764"/>
    </location>
</feature>
<dbReference type="Pfam" id="PF03372">
    <property type="entry name" value="Exo_endo_phos"/>
    <property type="match status" value="1"/>
</dbReference>
<keyword evidence="1" id="KW-0175">Coiled coil</keyword>
<evidence type="ECO:0000313" key="3">
    <source>
        <dbReference type="Ensembl" id="ENSXETP00000114769"/>
    </source>
</evidence>
<feature type="coiled-coil region" evidence="1">
    <location>
        <begin position="301"/>
        <end position="328"/>
    </location>
</feature>
<dbReference type="InterPro" id="IPR005135">
    <property type="entry name" value="Endo/exonuclease/phosphatase"/>
</dbReference>
<reference evidence="3" key="1">
    <citation type="journal article" date="2010" name="Science">
        <title>The genome of the Western clawed frog Xenopus tropicalis.</title>
        <authorList>
            <person name="Hellsten U."/>
            <person name="Harland R.M."/>
            <person name="Gilchrist M.J."/>
            <person name="Hendrix D."/>
            <person name="Jurka J."/>
            <person name="Kapitonov V."/>
            <person name="Ovcharenko I."/>
            <person name="Putnam N.H."/>
            <person name="Shu S."/>
            <person name="Taher L."/>
            <person name="Blitz I.L."/>
            <person name="Blumberg B."/>
            <person name="Dichmann D.S."/>
            <person name="Dubchak I."/>
            <person name="Amaya E."/>
            <person name="Detter J.C."/>
            <person name="Fletcher R."/>
            <person name="Gerhard D.S."/>
            <person name="Goodstein D."/>
            <person name="Graves T."/>
            <person name="Grigoriev I.V."/>
            <person name="Grimwood J."/>
            <person name="Kawashima T."/>
            <person name="Lindquist E."/>
            <person name="Lucas S.M."/>
            <person name="Mead P.E."/>
            <person name="Mitros T."/>
            <person name="Ogino H."/>
            <person name="Ohta Y."/>
            <person name="Poliakov A.V."/>
            <person name="Pollet N."/>
            <person name="Robert J."/>
            <person name="Salamov A."/>
            <person name="Sater A.K."/>
            <person name="Schmutz J."/>
            <person name="Terry A."/>
            <person name="Vize P.D."/>
            <person name="Warren W.C."/>
            <person name="Wells D."/>
            <person name="Wills A."/>
            <person name="Wilson R.K."/>
            <person name="Zimmerman L.B."/>
            <person name="Zorn A.M."/>
            <person name="Grainger R."/>
            <person name="Grammer T."/>
            <person name="Khokha M.K."/>
            <person name="Richardson P.M."/>
            <person name="Rokhsar D.S."/>
        </authorList>
    </citation>
    <scope>NUCLEOTIDE SEQUENCE [LARGE SCALE GENOMIC DNA]</scope>
    <source>
        <strain evidence="3">Nigerian</strain>
    </source>
</reference>
<dbReference type="InterPro" id="IPR036691">
    <property type="entry name" value="Endo/exonu/phosph_ase_sf"/>
</dbReference>
<dbReference type="CDD" id="cd09076">
    <property type="entry name" value="L1-EN"/>
    <property type="match status" value="1"/>
</dbReference>
<dbReference type="SUPFAM" id="SSF56672">
    <property type="entry name" value="DNA/RNA polymerases"/>
    <property type="match status" value="1"/>
</dbReference>
<sequence>MSQIGFTVVSWNTRGLNDKVKRSIVLNILRKSGADIIMLQETHLIGQRIRALKRHWVPIMYHAEYSSYSRGVAVLIRRSLGFCLEQLITDPGGRYLLVKGQVEGRPYLFVNVYLPPPADIHILHEITQKVAHFGHIPTLWAGDFNMVMDPHIDRLRPNVGDTLALAQWASALSLTDTWRWRNPDARQYSCYTRASAALSRIDLVLVTPELLQGLTSSKFLPRVCSDHAPLLAAFKWDRDTRSSRWRLSPKWIQHKYIAEKYPPLLAQYWDANEGTTQPNIVWDAGKAYSRGMYISLIKQARQKCEESLMKAQDKLTQAEAAIAEDDTDQNAHRLNECQRDVNLLYTEKYTQTELYRAAHWYDKGDKNSKLLAMLARGETPYWTIRELLLEDGAMTTLRTEMVDRFARYYQTLYDFQPDQTNTGLAALLNTIDIPTLAEPSATELDRDISPEEVTEAINSLPGGKAPGPDGLPSEWYKQHLEFIAPKLCSLYNEVTPDSLLPDSCYEAHITLIPKEGKPPQKCESYRPISLFNCDVKIFAKILALRLRGVIRDLVHPDQTGFMPARATDINIRRLFNNLCVRHQNSGTRVVVALDTEKAFDTVYWPYLWEVLQWFGLGPRFVGWIRALYARPQAKIMVAGMLSTVIYLKRGTRQGCPLSPLLFSLAIEPLAIQIRESKEIIGLQLGDLEEKVSLYADDMLLYLADPKNSLQALIRVLTNFGKHSGLKVNYDKSLVFPIDNLPQSILCSITQLNTVSEFRYLGIQIHKELKRYEQLNISPVLARLKEKTLVWQNLPLSVPGKINLLKMVFLPKFLYVFHNAPVVPPKTFFKALDSVIRGFIWSGERPRMSFQTLQAPLTGGGLALPNFEKYFLASQLVYVHWWTVPRLDNRALVLEAAIVGSLEALAKLPYRGISPYYQTTLPIKTVVESFQRALKVVQNKQPVWSKWTPI</sequence>
<dbReference type="Pfam" id="PF00078">
    <property type="entry name" value="RVT_1"/>
    <property type="match status" value="1"/>
</dbReference>
<reference evidence="3" key="2">
    <citation type="submission" date="2021-03" db="UniProtKB">
        <authorList>
            <consortium name="Ensembl"/>
        </authorList>
    </citation>
    <scope>IDENTIFICATION</scope>
</reference>
<organism evidence="3">
    <name type="scientific">Xenopus tropicalis</name>
    <name type="common">Western clawed frog</name>
    <name type="synonym">Silurana tropicalis</name>
    <dbReference type="NCBI Taxonomy" id="8364"/>
    <lineage>
        <taxon>Eukaryota</taxon>
        <taxon>Metazoa</taxon>
        <taxon>Chordata</taxon>
        <taxon>Craniata</taxon>
        <taxon>Vertebrata</taxon>
        <taxon>Euteleostomi</taxon>
        <taxon>Amphibia</taxon>
        <taxon>Batrachia</taxon>
        <taxon>Anura</taxon>
        <taxon>Pipoidea</taxon>
        <taxon>Pipidae</taxon>
        <taxon>Xenopodinae</taxon>
        <taxon>Xenopus</taxon>
        <taxon>Silurana</taxon>
    </lineage>
</organism>
<proteinExistence type="predicted"/>
<evidence type="ECO:0000256" key="1">
    <source>
        <dbReference type="SAM" id="Coils"/>
    </source>
</evidence>
<dbReference type="InterPro" id="IPR043502">
    <property type="entry name" value="DNA/RNA_pol_sf"/>
</dbReference>
<evidence type="ECO:0000259" key="2">
    <source>
        <dbReference type="PROSITE" id="PS50878"/>
    </source>
</evidence>
<dbReference type="Gene3D" id="3.60.10.10">
    <property type="entry name" value="Endonuclease/exonuclease/phosphatase"/>
    <property type="match status" value="1"/>
</dbReference>
<dbReference type="Ensembl" id="ENSXETT00000117224">
    <property type="protein sequence ID" value="ENSXETP00000114769"/>
    <property type="gene ID" value="ENSXETG00000045218"/>
</dbReference>
<name>A0A803K361_XENTR</name>
<dbReference type="PROSITE" id="PS50878">
    <property type="entry name" value="RT_POL"/>
    <property type="match status" value="1"/>
</dbReference>
<dbReference type="SUPFAM" id="SSF56219">
    <property type="entry name" value="DNase I-like"/>
    <property type="match status" value="1"/>
</dbReference>
<dbReference type="PANTHER" id="PTHR31635">
    <property type="entry name" value="REVERSE TRANSCRIPTASE DOMAIN-CONTAINING PROTEIN-RELATED"/>
    <property type="match status" value="1"/>
</dbReference>
<dbReference type="InterPro" id="IPR000477">
    <property type="entry name" value="RT_dom"/>
</dbReference>